<dbReference type="RefSeq" id="WP_120324339.1">
    <property type="nucleotide sequence ID" value="NZ_RAPF01000003.1"/>
</dbReference>
<comment type="caution">
    <text evidence="3">The sequence shown here is derived from an EMBL/GenBank/DDBJ whole genome shotgun (WGS) entry which is preliminary data.</text>
</comment>
<accession>A0A420EMV5</accession>
<organism evidence="3 4">
    <name type="scientific">Altericroceibacterium spongiae</name>
    <dbReference type="NCBI Taxonomy" id="2320269"/>
    <lineage>
        <taxon>Bacteria</taxon>
        <taxon>Pseudomonadati</taxon>
        <taxon>Pseudomonadota</taxon>
        <taxon>Alphaproteobacteria</taxon>
        <taxon>Sphingomonadales</taxon>
        <taxon>Erythrobacteraceae</taxon>
        <taxon>Altericroceibacterium</taxon>
    </lineage>
</organism>
<evidence type="ECO:0000259" key="2">
    <source>
        <dbReference type="Pfam" id="PF21028"/>
    </source>
</evidence>
<dbReference type="InterPro" id="IPR048342">
    <property type="entry name" value="DUF1285_C"/>
</dbReference>
<evidence type="ECO:0000313" key="4">
    <source>
        <dbReference type="Proteomes" id="UP000284395"/>
    </source>
</evidence>
<dbReference type="Proteomes" id="UP000284395">
    <property type="component" value="Unassembled WGS sequence"/>
</dbReference>
<sequence length="183" mass="20564">MPYDLPDDLAKLSLLDIAEAVAARRLPPVDQWHPGEVIDSKMRISADGTWYHEGSPIRRSAMIRAFSSLLMHDAADSRYYLVTPQCRQHIDVEDAPFLAVQMEHKDSALAFRLNTDEFVIAGPENPLRAEGDPDCPAIYLAVRHGCEARLNRSTWLELAHWALDRSDDLSVTSMGAHFSLQPK</sequence>
<dbReference type="PIRSF" id="PIRSF029557">
    <property type="entry name" value="UCP029557"/>
    <property type="match status" value="1"/>
</dbReference>
<dbReference type="InterPro" id="IPR010707">
    <property type="entry name" value="DUF1285"/>
</dbReference>
<dbReference type="Gene3D" id="3.10.540.10">
    <property type="entry name" value="duf1285 like domain"/>
    <property type="match status" value="1"/>
</dbReference>
<gene>
    <name evidence="3" type="ORF">D6851_07945</name>
</gene>
<proteinExistence type="predicted"/>
<dbReference type="AlphaFoldDB" id="A0A420EMV5"/>
<dbReference type="Pfam" id="PF21028">
    <property type="entry name" value="DUF1285_C"/>
    <property type="match status" value="1"/>
</dbReference>
<dbReference type="OrthoDB" id="3078366at2"/>
<dbReference type="EMBL" id="RAPF01000003">
    <property type="protein sequence ID" value="RKF21934.1"/>
    <property type="molecule type" value="Genomic_DNA"/>
</dbReference>
<evidence type="ECO:0000259" key="1">
    <source>
        <dbReference type="Pfam" id="PF06938"/>
    </source>
</evidence>
<dbReference type="Pfam" id="PF06938">
    <property type="entry name" value="DUF1285_N"/>
    <property type="match status" value="1"/>
</dbReference>
<protein>
    <submittedName>
        <fullName evidence="3">DUF1285 domain-containing protein</fullName>
    </submittedName>
</protein>
<feature type="domain" description="DUF1285" evidence="2">
    <location>
        <begin position="96"/>
        <end position="180"/>
    </location>
</feature>
<reference evidence="3 4" key="1">
    <citation type="submission" date="2018-09" db="EMBL/GenBank/DDBJ databases">
        <title>Altererythrobacter spongiae sp. nov., isolated from a marine sponge.</title>
        <authorList>
            <person name="Zhuang L."/>
            <person name="Luo L."/>
        </authorList>
    </citation>
    <scope>NUCLEOTIDE SEQUENCE [LARGE SCALE GENOMIC DNA]</scope>
    <source>
        <strain evidence="3 4">HN-Y73</strain>
    </source>
</reference>
<dbReference type="InterPro" id="IPR023361">
    <property type="entry name" value="DUF1285_beta_roll_sf"/>
</dbReference>
<feature type="domain" description="DUF1285" evidence="1">
    <location>
        <begin position="27"/>
        <end position="95"/>
    </location>
</feature>
<keyword evidence="4" id="KW-1185">Reference proteome</keyword>
<evidence type="ECO:0000313" key="3">
    <source>
        <dbReference type="EMBL" id="RKF21934.1"/>
    </source>
</evidence>
<dbReference type="Gene3D" id="2.30.270.10">
    <property type="entry name" value="duf1285 protein"/>
    <property type="match status" value="1"/>
</dbReference>
<name>A0A420EMV5_9SPHN</name>
<dbReference type="InterPro" id="IPR048341">
    <property type="entry name" value="DUF1285_N"/>
</dbReference>